<dbReference type="Pfam" id="PF04851">
    <property type="entry name" value="ResIII"/>
    <property type="match status" value="1"/>
</dbReference>
<dbReference type="GO" id="GO:0005524">
    <property type="term" value="F:ATP binding"/>
    <property type="evidence" value="ECO:0007669"/>
    <property type="project" value="InterPro"/>
</dbReference>
<proteinExistence type="predicted"/>
<evidence type="ECO:0000259" key="2">
    <source>
        <dbReference type="SMART" id="SM00487"/>
    </source>
</evidence>
<dbReference type="PANTHER" id="PTHR41313:SF1">
    <property type="entry name" value="DNA METHYLASE ADENINE-SPECIFIC DOMAIN-CONTAINING PROTEIN"/>
    <property type="match status" value="1"/>
</dbReference>
<sequence>DVQPEDLLPGDIRPAFGAPWIPAEDIEAFVGDLLDVPSYKSEGIKVTNIPQEGTWRINVRPGIRHLVENTETWGSPGYPAHKLIETALNQKLPTVYYAVEGNRRAVHMESTLAAREKQEQIKERFRKWLWEDEERAERLSRKYNNDYNNIRVRTFDGSHLTLPGSGTAVTLQKHQKDAIWRIVQTGNTLLGHVVGAGKTYTMVGAGMEMKRIGLVKKPMYVVPNHMLDQFSREFLILYPSARILVAGKENFIGDRRRKFMAQIATGEWDAIILTHSSFGRLPVSPEFQTQFIKKQIDEYAALIVEAKDENDRSLVKELEKAKKRKEEQLKRLAARERKDVSMWFEELGVDFMFIDEAHLFKNLDTPTKMGNLVGISTPSQRAFDLLMKIKYLEQVNPNRAAAFATGTPISNTLAEMHVMQRYLQRPELEKRNLLHFDAWAAMFAETETAAEVGVDGRYKVKSRLSKFNNIQELMQVFREVADIKTRDDLDLPTPELTNLEVSAPKSKDMERFMAELVKRVDAVLGGKVEPEEDN</sequence>
<evidence type="ECO:0000313" key="3">
    <source>
        <dbReference type="EMBL" id="KKL25758.1"/>
    </source>
</evidence>
<reference evidence="3" key="1">
    <citation type="journal article" date="2015" name="Nature">
        <title>Complex archaea that bridge the gap between prokaryotes and eukaryotes.</title>
        <authorList>
            <person name="Spang A."/>
            <person name="Saw J.H."/>
            <person name="Jorgensen S.L."/>
            <person name="Zaremba-Niedzwiedzka K."/>
            <person name="Martijn J."/>
            <person name="Lind A.E."/>
            <person name="van Eijk R."/>
            <person name="Schleper C."/>
            <person name="Guy L."/>
            <person name="Ettema T.J."/>
        </authorList>
    </citation>
    <scope>NUCLEOTIDE SEQUENCE</scope>
</reference>
<feature type="non-terminal residue" evidence="3">
    <location>
        <position position="534"/>
    </location>
</feature>
<dbReference type="InterPro" id="IPR052933">
    <property type="entry name" value="DNA_Protect_Modify"/>
</dbReference>
<dbReference type="PANTHER" id="PTHR41313">
    <property type="entry name" value="ADENINE-SPECIFIC METHYLTRANSFERASE"/>
    <property type="match status" value="1"/>
</dbReference>
<keyword evidence="1" id="KW-0175">Coiled coil</keyword>
<dbReference type="InterPro" id="IPR006935">
    <property type="entry name" value="Helicase/UvrB_N"/>
</dbReference>
<protein>
    <recommendedName>
        <fullName evidence="2">Helicase ATP-binding domain-containing protein</fullName>
    </recommendedName>
</protein>
<gene>
    <name evidence="3" type="ORF">LCGC14_2402090</name>
</gene>
<feature type="coiled-coil region" evidence="1">
    <location>
        <begin position="311"/>
        <end position="338"/>
    </location>
</feature>
<dbReference type="AlphaFoldDB" id="A0A0F9EPH4"/>
<dbReference type="InterPro" id="IPR014001">
    <property type="entry name" value="Helicase_ATP-bd"/>
</dbReference>
<dbReference type="GO" id="GO:0016787">
    <property type="term" value="F:hydrolase activity"/>
    <property type="evidence" value="ECO:0007669"/>
    <property type="project" value="InterPro"/>
</dbReference>
<accession>A0A0F9EPH4</accession>
<dbReference type="Gene3D" id="3.40.50.300">
    <property type="entry name" value="P-loop containing nucleotide triphosphate hydrolases"/>
    <property type="match status" value="1"/>
</dbReference>
<dbReference type="EMBL" id="LAZR01036097">
    <property type="protein sequence ID" value="KKL25758.1"/>
    <property type="molecule type" value="Genomic_DNA"/>
</dbReference>
<feature type="non-terminal residue" evidence="3">
    <location>
        <position position="1"/>
    </location>
</feature>
<dbReference type="GO" id="GO:0003677">
    <property type="term" value="F:DNA binding"/>
    <property type="evidence" value="ECO:0007669"/>
    <property type="project" value="InterPro"/>
</dbReference>
<comment type="caution">
    <text evidence="3">The sequence shown here is derived from an EMBL/GenBank/DDBJ whole genome shotgun (WGS) entry which is preliminary data.</text>
</comment>
<organism evidence="3">
    <name type="scientific">marine sediment metagenome</name>
    <dbReference type="NCBI Taxonomy" id="412755"/>
    <lineage>
        <taxon>unclassified sequences</taxon>
        <taxon>metagenomes</taxon>
        <taxon>ecological metagenomes</taxon>
    </lineage>
</organism>
<name>A0A0F9EPH4_9ZZZZ</name>
<dbReference type="SMART" id="SM00487">
    <property type="entry name" value="DEXDc"/>
    <property type="match status" value="1"/>
</dbReference>
<dbReference type="InterPro" id="IPR027417">
    <property type="entry name" value="P-loop_NTPase"/>
</dbReference>
<feature type="domain" description="Helicase ATP-binding" evidence="2">
    <location>
        <begin position="167"/>
        <end position="439"/>
    </location>
</feature>
<dbReference type="SUPFAM" id="SSF52540">
    <property type="entry name" value="P-loop containing nucleoside triphosphate hydrolases"/>
    <property type="match status" value="1"/>
</dbReference>
<evidence type="ECO:0000256" key="1">
    <source>
        <dbReference type="SAM" id="Coils"/>
    </source>
</evidence>